<reference evidence="4" key="1">
    <citation type="submission" date="2006-03" db="EMBL/GenBank/DDBJ databases">
        <title>Complete genome sequence of Gemmatimonas aurantiaca T-27 that represents a novel phylum Gemmatimonadetes.</title>
        <authorList>
            <person name="Takasaki K."/>
            <person name="Ichikawa N."/>
            <person name="Miura H."/>
            <person name="Matsushita S."/>
            <person name="Watanabe Y."/>
            <person name="Oguchi A."/>
            <person name="Ankai A."/>
            <person name="Yashiro I."/>
            <person name="Takahashi M."/>
            <person name="Terui Y."/>
            <person name="Fukui S."/>
            <person name="Yokoyama H."/>
            <person name="Tanikawa S."/>
            <person name="Hanada S."/>
            <person name="Kamagata Y."/>
            <person name="Fujita N."/>
        </authorList>
    </citation>
    <scope>NUCLEOTIDE SEQUENCE [LARGE SCALE GENOMIC DNA]</scope>
    <source>
        <strain evidence="4">T-27 / DSM 14586 / JCM 11422 / NBRC 100505</strain>
    </source>
</reference>
<organism evidence="3 4">
    <name type="scientific">Gemmatimonas aurantiaca (strain DSM 14586 / JCM 11422 / NBRC 100505 / T-27)</name>
    <dbReference type="NCBI Taxonomy" id="379066"/>
    <lineage>
        <taxon>Bacteria</taxon>
        <taxon>Pseudomonadati</taxon>
        <taxon>Gemmatimonadota</taxon>
        <taxon>Gemmatimonadia</taxon>
        <taxon>Gemmatimonadales</taxon>
        <taxon>Gemmatimonadaceae</taxon>
        <taxon>Gemmatimonas</taxon>
    </lineage>
</organism>
<dbReference type="eggNOG" id="COG0006">
    <property type="taxonomic scope" value="Bacteria"/>
</dbReference>
<evidence type="ECO:0000313" key="3">
    <source>
        <dbReference type="EMBL" id="BAH40108.1"/>
    </source>
</evidence>
<keyword evidence="1" id="KW-0732">Signal</keyword>
<name>C1AC81_GEMAT</name>
<sequence length="498" mass="54772">MVDMVRLRRTTPRPFGTTQVLPHALSFAAAALAASLMASELGAQPVVSPATPGARTSGSTAADTLRPFGTLREQAFHQQKWLELRMERTLPALMRRDGVDMWVVPMREYNEDPLFKALVSPTTFSARRRTIYVFFDRGGAQGVERIALGGTSQGNVYKAVRSMKPVGAPAAGSRDASRQAELWGDEQWNVLKQVIEERKPKKIAINTSRVFAFSDGLSSGEKEGMLEALGPAWASKVVNAEAMAVDLIAARQPEEEAVFRELNRVAWEIISEAFSSKVIKPGVTKADDVLWWMRQRVNDLGLSTWFQTSVEVQRQFGSPELVGVNPTILPGDVLHCDFGITALGLNTDTQHMGYVLKPGETDVPAGLKKALQASNRLQDITNEELKPGRTGNQVLAAALKRMRDEKIDGTLYSHPIGLHGHGAGSLIGLWDYQDGVPGRGDHKIIPGMWYSIELQATTPVPEWGNQLVRSAQEEDVIIDASGKVRWAFGRQSTFHLVR</sequence>
<protein>
    <recommendedName>
        <fullName evidence="2">Peptidase M24 domain-containing protein</fullName>
    </recommendedName>
</protein>
<evidence type="ECO:0000256" key="1">
    <source>
        <dbReference type="SAM" id="SignalP"/>
    </source>
</evidence>
<dbReference type="AlphaFoldDB" id="C1AC81"/>
<dbReference type="Pfam" id="PF00557">
    <property type="entry name" value="Peptidase_M24"/>
    <property type="match status" value="1"/>
</dbReference>
<dbReference type="InterPro" id="IPR000994">
    <property type="entry name" value="Pept_M24"/>
</dbReference>
<dbReference type="SUPFAM" id="SSF55920">
    <property type="entry name" value="Creatinase/aminopeptidase"/>
    <property type="match status" value="1"/>
</dbReference>
<dbReference type="InterPro" id="IPR036005">
    <property type="entry name" value="Creatinase/aminopeptidase-like"/>
</dbReference>
<feature type="chain" id="PRO_5002906727" description="Peptidase M24 domain-containing protein" evidence="1">
    <location>
        <begin position="44"/>
        <end position="498"/>
    </location>
</feature>
<keyword evidence="4" id="KW-1185">Reference proteome</keyword>
<evidence type="ECO:0000259" key="2">
    <source>
        <dbReference type="Pfam" id="PF00557"/>
    </source>
</evidence>
<dbReference type="HOGENOM" id="CLU_017266_9_0_0"/>
<dbReference type="STRING" id="379066.GAU_3066"/>
<proteinExistence type="predicted"/>
<feature type="domain" description="Peptidase M24" evidence="2">
    <location>
        <begin position="260"/>
        <end position="474"/>
    </location>
</feature>
<dbReference type="Gene3D" id="3.90.230.10">
    <property type="entry name" value="Creatinase/methionine aminopeptidase superfamily"/>
    <property type="match status" value="1"/>
</dbReference>
<dbReference type="KEGG" id="gau:GAU_3066"/>
<evidence type="ECO:0000313" key="4">
    <source>
        <dbReference type="Proteomes" id="UP000002209"/>
    </source>
</evidence>
<feature type="signal peptide" evidence="1">
    <location>
        <begin position="1"/>
        <end position="43"/>
    </location>
</feature>
<dbReference type="Proteomes" id="UP000002209">
    <property type="component" value="Chromosome"/>
</dbReference>
<dbReference type="CDD" id="cd01066">
    <property type="entry name" value="APP_MetAP"/>
    <property type="match status" value="1"/>
</dbReference>
<accession>C1AC81</accession>
<dbReference type="EMBL" id="AP009153">
    <property type="protein sequence ID" value="BAH40108.1"/>
    <property type="molecule type" value="Genomic_DNA"/>
</dbReference>
<gene>
    <name evidence="3" type="ordered locus">GAU_3066</name>
</gene>